<gene>
    <name evidence="2" type="primary">HID1</name>
</gene>
<reference evidence="3" key="2">
    <citation type="submission" date="2023-03" db="EMBL/GenBank/DDBJ databases">
        <authorList>
            <consortium name="Wellcome Sanger Institute Data Sharing"/>
        </authorList>
    </citation>
    <scope>NUCLEOTIDE SEQUENCE [LARGE SCALE GENOMIC DNA]</scope>
</reference>
<dbReference type="AlphaFoldDB" id="A0AAX7UN57"/>
<feature type="region of interest" description="Disordered" evidence="1">
    <location>
        <begin position="626"/>
        <end position="652"/>
    </location>
</feature>
<dbReference type="PANTHER" id="PTHR21575:SF12">
    <property type="entry name" value="PROTEIN HID1"/>
    <property type="match status" value="1"/>
</dbReference>
<dbReference type="Pfam" id="PF12722">
    <property type="entry name" value="Hid1"/>
    <property type="match status" value="1"/>
</dbReference>
<dbReference type="InterPro" id="IPR026705">
    <property type="entry name" value="Hid-1/Ecm30"/>
</dbReference>
<dbReference type="GO" id="GO:0016020">
    <property type="term" value="C:membrane"/>
    <property type="evidence" value="ECO:0007669"/>
    <property type="project" value="TreeGrafter"/>
</dbReference>
<dbReference type="PANTHER" id="PTHR21575">
    <property type="entry name" value="PROTEIN HID1"/>
    <property type="match status" value="1"/>
</dbReference>
<dbReference type="GO" id="GO:0000138">
    <property type="term" value="C:Golgi trans cisterna"/>
    <property type="evidence" value="ECO:0007669"/>
    <property type="project" value="TreeGrafter"/>
</dbReference>
<name>A0AAX7UN57_ASTCA</name>
<feature type="region of interest" description="Disordered" evidence="1">
    <location>
        <begin position="571"/>
        <end position="594"/>
    </location>
</feature>
<sequence length="751" mass="84798">MGNADSKLHFRKAVVQLTTKTQPVEASDDVFWDQFWVDSSTTVQDVFALVPAAEIRAVREESPSNLATLCYKAVERLVRGADSGCPSEKERQTVLNCTRLLTRILPYIFEDADWRGFFWSTIPGRAGVRGRGEKGESRPLAESLLLAIADLLFCPDFTIQSHKKNSPDTADDIRAIDSCEYIWEAGVGFAQAPPLNYVHDLNRTELLKLLLTCFSEAMYLPPSAENKVLNPWISFFCSTANRHALPLFTSLLNVVCAYDPVGYGIPYNHLLFSDYREQLVEQAVQILIVTLEHEAGSAQQEVHTPGGPDNLFVNYLSRIHREEDLSFVLKGLARLLNNPLIQTYLPRSTKKIQFHQELLILFWKFCDFNKKFLFFVLKSSDVLDMLIPILFYLNDARADQSRLGLMHIGVFILLLLSGERNFGVRLNKPYALRVPMDIPVFTGTHADLLIVIFHKIISSGHQRLQPLFDCLLTIIVNISPYLKSLSMVAANKLLHLLEAFSTPWFLFSSLQNHHLVFFLLEVCNNIIQYQFDGNFNLVYAIIRKRNVFHQLANLPSDTTSIQRALQKKRRTGISRANSVENESMEGSRPAVPAEPGTLKASLEATPGIDKITEKSQVSQDGTMITVPHLDSPHTSKSSIAAGASDSESERDHEVRVDCRASHQRLRGVSSWKAKLPLQTIMRLLQVLVPQVEKICIDKGLTDESEILKFLQHGTLVGLLPVPHPILIRKYQANAGTAMWFRTYIWGVIYLR</sequence>
<accession>A0AAX7UN57</accession>
<dbReference type="Ensembl" id="ENSACLT00000082916.1">
    <property type="protein sequence ID" value="ENSACLP00000071438.1"/>
    <property type="gene ID" value="ENSACLG00000021655.2"/>
</dbReference>
<organism evidence="2 3">
    <name type="scientific">Astatotilapia calliptera</name>
    <name type="common">Eastern happy</name>
    <name type="synonym">Chromis callipterus</name>
    <dbReference type="NCBI Taxonomy" id="8154"/>
    <lineage>
        <taxon>Eukaryota</taxon>
        <taxon>Metazoa</taxon>
        <taxon>Chordata</taxon>
        <taxon>Craniata</taxon>
        <taxon>Vertebrata</taxon>
        <taxon>Euteleostomi</taxon>
        <taxon>Actinopterygii</taxon>
        <taxon>Neopterygii</taxon>
        <taxon>Teleostei</taxon>
        <taxon>Neoteleostei</taxon>
        <taxon>Acanthomorphata</taxon>
        <taxon>Ovalentaria</taxon>
        <taxon>Cichlomorphae</taxon>
        <taxon>Cichliformes</taxon>
        <taxon>Cichlidae</taxon>
        <taxon>African cichlids</taxon>
        <taxon>Pseudocrenilabrinae</taxon>
        <taxon>Haplochromini</taxon>
        <taxon>Astatotilapia</taxon>
    </lineage>
</organism>
<protein>
    <recommendedName>
        <fullName evidence="4">HID1 domain containing b</fullName>
    </recommendedName>
</protein>
<reference evidence="2" key="4">
    <citation type="submission" date="2025-09" db="UniProtKB">
        <authorList>
            <consortium name="Ensembl"/>
        </authorList>
    </citation>
    <scope>IDENTIFICATION</scope>
</reference>
<dbReference type="Proteomes" id="UP000265100">
    <property type="component" value="Chromosome 8"/>
</dbReference>
<evidence type="ECO:0000313" key="2">
    <source>
        <dbReference type="Ensembl" id="ENSACLP00000071438.1"/>
    </source>
</evidence>
<evidence type="ECO:0000313" key="3">
    <source>
        <dbReference type="Proteomes" id="UP000265100"/>
    </source>
</evidence>
<dbReference type="GeneTree" id="ENSGT00390000003070"/>
<proteinExistence type="predicted"/>
<reference evidence="2" key="3">
    <citation type="submission" date="2025-08" db="UniProtKB">
        <authorList>
            <consortium name="Ensembl"/>
        </authorList>
    </citation>
    <scope>IDENTIFICATION</scope>
</reference>
<evidence type="ECO:0000256" key="1">
    <source>
        <dbReference type="SAM" id="MobiDB-lite"/>
    </source>
</evidence>
<dbReference type="GO" id="GO:0005797">
    <property type="term" value="C:Golgi medial cisterna"/>
    <property type="evidence" value="ECO:0007669"/>
    <property type="project" value="TreeGrafter"/>
</dbReference>
<reference evidence="2 3" key="1">
    <citation type="submission" date="2018-05" db="EMBL/GenBank/DDBJ databases">
        <authorList>
            <person name="Datahose"/>
        </authorList>
    </citation>
    <scope>NUCLEOTIDE SEQUENCE</scope>
</reference>
<keyword evidence="3" id="KW-1185">Reference proteome</keyword>
<evidence type="ECO:0008006" key="4">
    <source>
        <dbReference type="Google" id="ProtNLM"/>
    </source>
</evidence>